<comment type="caution">
    <text evidence="2">The sequence shown here is derived from an EMBL/GenBank/DDBJ whole genome shotgun (WGS) entry which is preliminary data.</text>
</comment>
<name>A0ABV8AC65_9DEIO</name>
<feature type="compositionally biased region" description="Basic and acidic residues" evidence="1">
    <location>
        <begin position="226"/>
        <end position="235"/>
    </location>
</feature>
<organism evidence="2 3">
    <name type="scientific">Deinococcus antarcticus</name>
    <dbReference type="NCBI Taxonomy" id="1298767"/>
    <lineage>
        <taxon>Bacteria</taxon>
        <taxon>Thermotogati</taxon>
        <taxon>Deinococcota</taxon>
        <taxon>Deinococci</taxon>
        <taxon>Deinococcales</taxon>
        <taxon>Deinococcaceae</taxon>
        <taxon>Deinococcus</taxon>
    </lineage>
</organism>
<evidence type="ECO:0008006" key="4">
    <source>
        <dbReference type="Google" id="ProtNLM"/>
    </source>
</evidence>
<feature type="compositionally biased region" description="Pro residues" evidence="1">
    <location>
        <begin position="165"/>
        <end position="175"/>
    </location>
</feature>
<evidence type="ECO:0000256" key="1">
    <source>
        <dbReference type="SAM" id="MobiDB-lite"/>
    </source>
</evidence>
<evidence type="ECO:0000313" key="3">
    <source>
        <dbReference type="Proteomes" id="UP001595748"/>
    </source>
</evidence>
<evidence type="ECO:0000313" key="2">
    <source>
        <dbReference type="EMBL" id="MFC3863089.1"/>
    </source>
</evidence>
<sequence>MADDPKNAPAPNAPYVKDITYPTEVRYMTEQEEARARLKASIDALTEQASFQVQMQKEPLKLLGGASAVGGVVGLLVGRQLRRSKKIYVDAESPVKHQKALMKAQSRQQSGPGAGGALIATLGTLAFKQIMEKVVTPKLEEVANGLLDKAGQSPAGQSRALAPAAPKPALAPAPVAPAADPVKSFLKTPASESAPSHPTPAPGHVGVIPMPESKVEAKAVGTPIPDEDRVNPNAR</sequence>
<accession>A0ABV8AC65</accession>
<proteinExistence type="predicted"/>
<keyword evidence="3" id="KW-1185">Reference proteome</keyword>
<reference evidence="3" key="1">
    <citation type="journal article" date="2019" name="Int. J. Syst. Evol. Microbiol.">
        <title>The Global Catalogue of Microorganisms (GCM) 10K type strain sequencing project: providing services to taxonomists for standard genome sequencing and annotation.</title>
        <authorList>
            <consortium name="The Broad Institute Genomics Platform"/>
            <consortium name="The Broad Institute Genome Sequencing Center for Infectious Disease"/>
            <person name="Wu L."/>
            <person name="Ma J."/>
        </authorList>
    </citation>
    <scope>NUCLEOTIDE SEQUENCE [LARGE SCALE GENOMIC DNA]</scope>
    <source>
        <strain evidence="3">CCTCC AB 2013263</strain>
    </source>
</reference>
<gene>
    <name evidence="2" type="ORF">ACFOPQ_20210</name>
</gene>
<dbReference type="RefSeq" id="WP_380081022.1">
    <property type="nucleotide sequence ID" value="NZ_JBHRZF010000229.1"/>
</dbReference>
<dbReference type="EMBL" id="JBHRZF010000229">
    <property type="protein sequence ID" value="MFC3863089.1"/>
    <property type="molecule type" value="Genomic_DNA"/>
</dbReference>
<protein>
    <recommendedName>
        <fullName evidence="4">YtxH-like protein</fullName>
    </recommendedName>
</protein>
<feature type="region of interest" description="Disordered" evidence="1">
    <location>
        <begin position="150"/>
        <end position="235"/>
    </location>
</feature>
<dbReference type="Proteomes" id="UP001595748">
    <property type="component" value="Unassembled WGS sequence"/>
</dbReference>